<dbReference type="InterPro" id="IPR019335">
    <property type="entry name" value="COG7"/>
</dbReference>
<dbReference type="EMBL" id="JBGFUD010000732">
    <property type="protein sequence ID" value="MFH4975132.1"/>
    <property type="molecule type" value="Genomic_DNA"/>
</dbReference>
<accession>A0ABD6E797</accession>
<dbReference type="PANTHER" id="PTHR21443:SF0">
    <property type="entry name" value="CONSERVED OLIGOMERIC GOLGI COMPLEX SUBUNIT 7"/>
    <property type="match status" value="1"/>
</dbReference>
<reference evidence="10 11" key="1">
    <citation type="submission" date="2024-08" db="EMBL/GenBank/DDBJ databases">
        <title>Gnathostoma spinigerum genome.</title>
        <authorList>
            <person name="Gonzalez-Bertolin B."/>
            <person name="Monzon S."/>
            <person name="Zaballos A."/>
            <person name="Jimenez P."/>
            <person name="Dekumyoy P."/>
            <person name="Varona S."/>
            <person name="Cuesta I."/>
            <person name="Sumanam S."/>
            <person name="Adisakwattana P."/>
            <person name="Gasser R.B."/>
            <person name="Hernandez-Gonzalez A."/>
            <person name="Young N.D."/>
            <person name="Perteguer M.J."/>
        </authorList>
    </citation>
    <scope>NUCLEOTIDE SEQUENCE [LARGE SCALE GENOMIC DNA]</scope>
    <source>
        <strain evidence="10">AL3</strain>
        <tissue evidence="10">Liver</tissue>
    </source>
</reference>
<dbReference type="PANTHER" id="PTHR21443">
    <property type="entry name" value="CONSERVED OLIGOMERIC GOLGI COMPLEX COMPONENT 7"/>
    <property type="match status" value="1"/>
</dbReference>
<evidence type="ECO:0000313" key="11">
    <source>
        <dbReference type="Proteomes" id="UP001608902"/>
    </source>
</evidence>
<evidence type="ECO:0000256" key="2">
    <source>
        <dbReference type="ARBA" id="ARBA00005831"/>
    </source>
</evidence>
<keyword evidence="7" id="KW-0472">Membrane</keyword>
<feature type="coiled-coil region" evidence="9">
    <location>
        <begin position="444"/>
        <end position="471"/>
    </location>
</feature>
<evidence type="ECO:0000256" key="3">
    <source>
        <dbReference type="ARBA" id="ARBA00020984"/>
    </source>
</evidence>
<evidence type="ECO:0000256" key="4">
    <source>
        <dbReference type="ARBA" id="ARBA00022448"/>
    </source>
</evidence>
<comment type="subcellular location">
    <subcellularLocation>
        <location evidence="1">Golgi apparatus membrane</location>
        <topology evidence="1">Peripheral membrane protein</topology>
    </subcellularLocation>
</comment>
<dbReference type="AlphaFoldDB" id="A0ABD6E797"/>
<protein>
    <recommendedName>
        <fullName evidence="3">Conserved oligomeric Golgi complex subunit 7</fullName>
    </recommendedName>
    <alternativeName>
        <fullName evidence="8">Component of oligomeric Golgi complex 7</fullName>
    </alternativeName>
</protein>
<comment type="similarity">
    <text evidence="2">Belongs to the COG7 family.</text>
</comment>
<keyword evidence="5" id="KW-0653">Protein transport</keyword>
<feature type="coiled-coil region" evidence="9">
    <location>
        <begin position="10"/>
        <end position="37"/>
    </location>
</feature>
<gene>
    <name evidence="10" type="ORF">AB6A40_001841</name>
</gene>
<evidence type="ECO:0000256" key="8">
    <source>
        <dbReference type="ARBA" id="ARBA00031345"/>
    </source>
</evidence>
<comment type="caution">
    <text evidence="10">The sequence shown here is derived from an EMBL/GenBank/DDBJ whole genome shotgun (WGS) entry which is preliminary data.</text>
</comment>
<keyword evidence="9" id="KW-0175">Coiled coil</keyword>
<evidence type="ECO:0000256" key="5">
    <source>
        <dbReference type="ARBA" id="ARBA00022927"/>
    </source>
</evidence>
<keyword evidence="6" id="KW-0333">Golgi apparatus</keyword>
<evidence type="ECO:0000256" key="6">
    <source>
        <dbReference type="ARBA" id="ARBA00023034"/>
    </source>
</evidence>
<dbReference type="Proteomes" id="UP001608902">
    <property type="component" value="Unassembled WGS sequence"/>
</dbReference>
<organism evidence="10 11">
    <name type="scientific">Gnathostoma spinigerum</name>
    <dbReference type="NCBI Taxonomy" id="75299"/>
    <lineage>
        <taxon>Eukaryota</taxon>
        <taxon>Metazoa</taxon>
        <taxon>Ecdysozoa</taxon>
        <taxon>Nematoda</taxon>
        <taxon>Chromadorea</taxon>
        <taxon>Rhabditida</taxon>
        <taxon>Spirurina</taxon>
        <taxon>Gnathostomatomorpha</taxon>
        <taxon>Gnathostomatoidea</taxon>
        <taxon>Gnathostomatidae</taxon>
        <taxon>Gnathostoma</taxon>
    </lineage>
</organism>
<name>A0ABD6E797_9BILA</name>
<evidence type="ECO:0000256" key="9">
    <source>
        <dbReference type="SAM" id="Coils"/>
    </source>
</evidence>
<dbReference type="GO" id="GO:0015031">
    <property type="term" value="P:protein transport"/>
    <property type="evidence" value="ECO:0007669"/>
    <property type="project" value="UniProtKB-KW"/>
</dbReference>
<evidence type="ECO:0000313" key="10">
    <source>
        <dbReference type="EMBL" id="MFH4975132.1"/>
    </source>
</evidence>
<proteinExistence type="inferred from homology"/>
<keyword evidence="4" id="KW-0813">Transport</keyword>
<sequence length="649" mass="73219">MDQFKKGYSKESIQRHILNAQNNIDHAKAELGKIRQDESTVENCTHLCDEIRSRLQVVADAQEKEQLNKEFDTIAIFDKADNRASTLIQIISARRAWNEGMKVIESLNEGEPPAEEVIFGLQDAYNVLSKVVFIKERQVLLEQMKDVFLSWYSTRIVLTIQSDYPADELSAIKQKYDFLGRTKDFETVIRTYIKEQHKVDVRSVDSLPSIFVDIQNSLVSNYSRLCEVERWPEAVLDAPSEFIANALSDGLDSQWDEIKEKCTVAISNALENDASGASYLHMVLSLKQLISDLSAQADEDISITECIRKLGKRIFSTATKDFAKIASSFLRYHCSACSITGSVSACLDSIADCLTKLMEDSSYLIKLSCDVFDSLAIIFVVPALRSAYETLLSKLGSFSKNYLEKDSVKGGDVLRLISITGQMLKWFEQQRSELTDMLERYYSNAADALLYDELEEERQDFENKLLQTKTACGDVALSKLRADLRKLNKRFVHCGVDVLSRPMISQMREAMKTMRTQKQESVGPVTFDMPSFGTTQNEFVTATGVGLLSLAHQLSPHFNDANMAFALGAASKCEIEDVQTWWVEKCANAVQECFVVGIGNVEELNQSLGKQFAVDYVYLLDVFKDLGTPLTPGFSQLRIQFINRKFIDE</sequence>
<keyword evidence="11" id="KW-1185">Reference proteome</keyword>
<evidence type="ECO:0000256" key="1">
    <source>
        <dbReference type="ARBA" id="ARBA00004395"/>
    </source>
</evidence>
<dbReference type="Pfam" id="PF10191">
    <property type="entry name" value="COG7"/>
    <property type="match status" value="1"/>
</dbReference>
<evidence type="ECO:0000256" key="7">
    <source>
        <dbReference type="ARBA" id="ARBA00023136"/>
    </source>
</evidence>
<dbReference type="GO" id="GO:0000139">
    <property type="term" value="C:Golgi membrane"/>
    <property type="evidence" value="ECO:0007669"/>
    <property type="project" value="UniProtKB-SubCell"/>
</dbReference>